<gene>
    <name evidence="1" type="ORF">KHB02_023090</name>
</gene>
<comment type="caution">
    <text evidence="1">The sequence shown here is derived from an EMBL/GenBank/DDBJ whole genome shotgun (WGS) entry which is preliminary data.</text>
</comment>
<accession>A0A9J6N0G3</accession>
<dbReference type="InterPro" id="IPR058705">
    <property type="entry name" value="A_ENA"/>
</dbReference>
<dbReference type="AlphaFoldDB" id="A0A9J6N0G3"/>
<protein>
    <submittedName>
        <fullName evidence="1">Uncharacterized protein</fullName>
    </submittedName>
</protein>
<dbReference type="Proteomes" id="UP000677265">
    <property type="component" value="Unassembled WGS sequence"/>
</dbReference>
<organism evidence="1 2">
    <name type="scientific">Neobacillus citreus</name>
    <dbReference type="NCBI Taxonomy" id="2833578"/>
    <lineage>
        <taxon>Bacteria</taxon>
        <taxon>Bacillati</taxon>
        <taxon>Bacillota</taxon>
        <taxon>Bacilli</taxon>
        <taxon>Bacillales</taxon>
        <taxon>Bacillaceae</taxon>
        <taxon>Neobacillus</taxon>
    </lineage>
</organism>
<keyword evidence="2" id="KW-1185">Reference proteome</keyword>
<dbReference type="Pfam" id="PF26595">
    <property type="entry name" value="A_ENA"/>
    <property type="match status" value="1"/>
</dbReference>
<dbReference type="EMBL" id="JAGYPE020000056">
    <property type="protein sequence ID" value="MCH6268423.1"/>
    <property type="molecule type" value="Genomic_DNA"/>
</dbReference>
<sequence>MEKVLFKLIESIAKEEKALAKLIKAEADKIKAFVGKKGNFPTKPCNDDILDINHSVRQMLETIVMKEWLLLKKLENTLEVLKKEKIICEKCKKRH</sequence>
<reference evidence="1 2" key="1">
    <citation type="submission" date="2022-03" db="EMBL/GenBank/DDBJ databases">
        <title>Novel Bacillus species.</title>
        <authorList>
            <person name="Liu G."/>
        </authorList>
    </citation>
    <scope>NUCLEOTIDE SEQUENCE [LARGE SCALE GENOMIC DNA]</scope>
    <source>
        <strain evidence="1 2">FJAT-50051</strain>
    </source>
</reference>
<name>A0A9J6N0G3_9BACI</name>
<proteinExistence type="predicted"/>
<dbReference type="RefSeq" id="WP_241114032.1">
    <property type="nucleotide sequence ID" value="NZ_JAGYPE020000056.1"/>
</dbReference>
<evidence type="ECO:0000313" key="1">
    <source>
        <dbReference type="EMBL" id="MCH6268423.1"/>
    </source>
</evidence>
<evidence type="ECO:0000313" key="2">
    <source>
        <dbReference type="Proteomes" id="UP000677265"/>
    </source>
</evidence>